<gene>
    <name evidence="1" type="ORF">Enr13x_21500</name>
</gene>
<dbReference type="Pfam" id="PF13489">
    <property type="entry name" value="Methyltransf_23"/>
    <property type="match status" value="1"/>
</dbReference>
<reference evidence="1 2" key="1">
    <citation type="submission" date="2019-03" db="EMBL/GenBank/DDBJ databases">
        <title>Deep-cultivation of Planctomycetes and their phenomic and genomic characterization uncovers novel biology.</title>
        <authorList>
            <person name="Wiegand S."/>
            <person name="Jogler M."/>
            <person name="Boedeker C."/>
            <person name="Pinto D."/>
            <person name="Vollmers J."/>
            <person name="Rivas-Marin E."/>
            <person name="Kohn T."/>
            <person name="Peeters S.H."/>
            <person name="Heuer A."/>
            <person name="Rast P."/>
            <person name="Oberbeckmann S."/>
            <person name="Bunk B."/>
            <person name="Jeske O."/>
            <person name="Meyerdierks A."/>
            <person name="Storesund J.E."/>
            <person name="Kallscheuer N."/>
            <person name="Luecker S."/>
            <person name="Lage O.M."/>
            <person name="Pohl T."/>
            <person name="Merkel B.J."/>
            <person name="Hornburger P."/>
            <person name="Mueller R.-W."/>
            <person name="Bruemmer F."/>
            <person name="Labrenz M."/>
            <person name="Spormann A.M."/>
            <person name="Op den Camp H."/>
            <person name="Overmann J."/>
            <person name="Amann R."/>
            <person name="Jetten M.S.M."/>
            <person name="Mascher T."/>
            <person name="Medema M.H."/>
            <person name="Devos D.P."/>
            <person name="Kaster A.-K."/>
            <person name="Ovreas L."/>
            <person name="Rohde M."/>
            <person name="Galperin M.Y."/>
            <person name="Jogler C."/>
        </authorList>
    </citation>
    <scope>NUCLEOTIDE SEQUENCE [LARGE SCALE GENOMIC DNA]</scope>
    <source>
        <strain evidence="1 2">Enr13</strain>
    </source>
</reference>
<evidence type="ECO:0000313" key="1">
    <source>
        <dbReference type="EMBL" id="QDV42305.1"/>
    </source>
</evidence>
<dbReference type="InterPro" id="IPR029063">
    <property type="entry name" value="SAM-dependent_MTases_sf"/>
</dbReference>
<keyword evidence="1" id="KW-0808">Transferase</keyword>
<sequence>MIQSNPTVDLQREQEIQEQQYVFPYHYLPNYDRGRYKQMKSLRWGYQYLSYLQFVRDEVLKIDFQSMIDFGCGDGRLLRDLNRAAPGKDLVGIDYSERAVGLARALSPDVEYRCCDIYDDTQMARRFDVGTAIETLEHIPPDDLPRFVRGMRNRIGDDGHLIVTVPSKNVPVSKKHYQHFDAASITSALSPYFQIETVEFLNKRSFIGDTLIKKLFHNRLFILNQGATLGALFRIYCRRYLNAAEHNGARVFVHARPSTESIH</sequence>
<keyword evidence="2" id="KW-1185">Reference proteome</keyword>
<name>A0A518HN70_9BACT</name>
<organism evidence="1 2">
    <name type="scientific">Stieleria neptunia</name>
    <dbReference type="NCBI Taxonomy" id="2527979"/>
    <lineage>
        <taxon>Bacteria</taxon>
        <taxon>Pseudomonadati</taxon>
        <taxon>Planctomycetota</taxon>
        <taxon>Planctomycetia</taxon>
        <taxon>Pirellulales</taxon>
        <taxon>Pirellulaceae</taxon>
        <taxon>Stieleria</taxon>
    </lineage>
</organism>
<dbReference type="AlphaFoldDB" id="A0A518HN70"/>
<protein>
    <submittedName>
        <fullName evidence="1">Bifunctional 3-demethylubiquinone-9 3-methyltransferase/ 2-octaprenyl-6-hydroxy phenol methylase</fullName>
    </submittedName>
</protein>
<dbReference type="Gene3D" id="3.40.50.150">
    <property type="entry name" value="Vaccinia Virus protein VP39"/>
    <property type="match status" value="1"/>
</dbReference>
<keyword evidence="1" id="KW-0830">Ubiquinone</keyword>
<dbReference type="SUPFAM" id="SSF53335">
    <property type="entry name" value="S-adenosyl-L-methionine-dependent methyltransferases"/>
    <property type="match status" value="1"/>
</dbReference>
<dbReference type="GO" id="GO:0008168">
    <property type="term" value="F:methyltransferase activity"/>
    <property type="evidence" value="ECO:0007669"/>
    <property type="project" value="UniProtKB-KW"/>
</dbReference>
<dbReference type="EMBL" id="CP037423">
    <property type="protein sequence ID" value="QDV42305.1"/>
    <property type="molecule type" value="Genomic_DNA"/>
</dbReference>
<dbReference type="Proteomes" id="UP000319004">
    <property type="component" value="Chromosome"/>
</dbReference>
<dbReference type="CDD" id="cd02440">
    <property type="entry name" value="AdoMet_MTases"/>
    <property type="match status" value="1"/>
</dbReference>
<proteinExistence type="predicted"/>
<dbReference type="RefSeq" id="WP_197455919.1">
    <property type="nucleotide sequence ID" value="NZ_CP037423.1"/>
</dbReference>
<accession>A0A518HN70</accession>
<evidence type="ECO:0000313" key="2">
    <source>
        <dbReference type="Proteomes" id="UP000319004"/>
    </source>
</evidence>
<dbReference type="PANTHER" id="PTHR43861:SF6">
    <property type="entry name" value="METHYLTRANSFERASE TYPE 11"/>
    <property type="match status" value="1"/>
</dbReference>
<dbReference type="GO" id="GO:0032259">
    <property type="term" value="P:methylation"/>
    <property type="evidence" value="ECO:0007669"/>
    <property type="project" value="UniProtKB-KW"/>
</dbReference>
<dbReference type="PANTHER" id="PTHR43861">
    <property type="entry name" value="TRANS-ACONITATE 2-METHYLTRANSFERASE-RELATED"/>
    <property type="match status" value="1"/>
</dbReference>
<dbReference type="KEGG" id="snep:Enr13x_21500"/>
<keyword evidence="1" id="KW-0489">Methyltransferase</keyword>